<proteinExistence type="predicted"/>
<protein>
    <submittedName>
        <fullName evidence="1">Uncharacterized protein</fullName>
    </submittedName>
</protein>
<sequence length="318" mass="35215">MHHMTPSTNLNNNPLNGLVLPSFRGTIVASLPSQHTHQMSRMPQTPQWPRPTGQPHDLWSAVQMTIPSPALTPSVNLTATTSGTAGYIPSSVSCGQTLAEEYRHAFQQVIAGDKSVVMQGGTHTGQQMHPEPRFRKINGWDADDEEYEYESVEEDSSSSVDMDAVSLTDVGFAQSLQDTGEYDFESQDEGSFEVSFGGLAQPLRTVFTESANKTEQEPTSLISEPEFDTQVVGMETLDDEFEVEEDSDIEEMELTVLQGTRSAWGYQDAKEDTAMVGEGFSWDRYSECVWNRTYNQISNLSLSYASLISMISLLVLLV</sequence>
<reference evidence="1 2" key="1">
    <citation type="journal article" date="2019" name="Nat. Ecol. Evol.">
        <title>Megaphylogeny resolves global patterns of mushroom evolution.</title>
        <authorList>
            <person name="Varga T."/>
            <person name="Krizsan K."/>
            <person name="Foldi C."/>
            <person name="Dima B."/>
            <person name="Sanchez-Garcia M."/>
            <person name="Sanchez-Ramirez S."/>
            <person name="Szollosi G.J."/>
            <person name="Szarkandi J.G."/>
            <person name="Papp V."/>
            <person name="Albert L."/>
            <person name="Andreopoulos W."/>
            <person name="Angelini C."/>
            <person name="Antonin V."/>
            <person name="Barry K.W."/>
            <person name="Bougher N.L."/>
            <person name="Buchanan P."/>
            <person name="Buyck B."/>
            <person name="Bense V."/>
            <person name="Catcheside P."/>
            <person name="Chovatia M."/>
            <person name="Cooper J."/>
            <person name="Damon W."/>
            <person name="Desjardin D."/>
            <person name="Finy P."/>
            <person name="Geml J."/>
            <person name="Haridas S."/>
            <person name="Hughes K."/>
            <person name="Justo A."/>
            <person name="Karasinski D."/>
            <person name="Kautmanova I."/>
            <person name="Kiss B."/>
            <person name="Kocsube S."/>
            <person name="Kotiranta H."/>
            <person name="LaButti K.M."/>
            <person name="Lechner B.E."/>
            <person name="Liimatainen K."/>
            <person name="Lipzen A."/>
            <person name="Lukacs Z."/>
            <person name="Mihaltcheva S."/>
            <person name="Morgado L.N."/>
            <person name="Niskanen T."/>
            <person name="Noordeloos M.E."/>
            <person name="Ohm R.A."/>
            <person name="Ortiz-Santana B."/>
            <person name="Ovrebo C."/>
            <person name="Racz N."/>
            <person name="Riley R."/>
            <person name="Savchenko A."/>
            <person name="Shiryaev A."/>
            <person name="Soop K."/>
            <person name="Spirin V."/>
            <person name="Szebenyi C."/>
            <person name="Tomsovsky M."/>
            <person name="Tulloss R.E."/>
            <person name="Uehling J."/>
            <person name="Grigoriev I.V."/>
            <person name="Vagvolgyi C."/>
            <person name="Papp T."/>
            <person name="Martin F.M."/>
            <person name="Miettinen O."/>
            <person name="Hibbett D.S."/>
            <person name="Nagy L.G."/>
        </authorList>
    </citation>
    <scope>NUCLEOTIDE SEQUENCE [LARGE SCALE GENOMIC DNA]</scope>
    <source>
        <strain evidence="1 2">NL-1719</strain>
    </source>
</reference>
<gene>
    <name evidence="1" type="ORF">BDN72DRAFT_882384</name>
</gene>
<evidence type="ECO:0000313" key="2">
    <source>
        <dbReference type="Proteomes" id="UP000308600"/>
    </source>
</evidence>
<accession>A0ACD3ABC9</accession>
<organism evidence="1 2">
    <name type="scientific">Pluteus cervinus</name>
    <dbReference type="NCBI Taxonomy" id="181527"/>
    <lineage>
        <taxon>Eukaryota</taxon>
        <taxon>Fungi</taxon>
        <taxon>Dikarya</taxon>
        <taxon>Basidiomycota</taxon>
        <taxon>Agaricomycotina</taxon>
        <taxon>Agaricomycetes</taxon>
        <taxon>Agaricomycetidae</taxon>
        <taxon>Agaricales</taxon>
        <taxon>Pluteineae</taxon>
        <taxon>Pluteaceae</taxon>
        <taxon>Pluteus</taxon>
    </lineage>
</organism>
<dbReference type="Proteomes" id="UP000308600">
    <property type="component" value="Unassembled WGS sequence"/>
</dbReference>
<name>A0ACD3ABC9_9AGAR</name>
<keyword evidence="2" id="KW-1185">Reference proteome</keyword>
<dbReference type="EMBL" id="ML208550">
    <property type="protein sequence ID" value="TFK62919.1"/>
    <property type="molecule type" value="Genomic_DNA"/>
</dbReference>
<evidence type="ECO:0000313" key="1">
    <source>
        <dbReference type="EMBL" id="TFK62919.1"/>
    </source>
</evidence>